<dbReference type="STRING" id="35722.A0A0B7NM45"/>
<feature type="region of interest" description="Disordered" evidence="1">
    <location>
        <begin position="21"/>
        <end position="41"/>
    </location>
</feature>
<sequence length="92" mass="10241">MEHGNVVDEALATHSEYMRTAFSSESSSTSPMLIEKPKDEDAPMKEANIEKCMNASATAAKQLGIHILRTAYRCVKQYNMSPDSIFDSIIKK</sequence>
<keyword evidence="3" id="KW-1185">Reference proteome</keyword>
<evidence type="ECO:0000313" key="3">
    <source>
        <dbReference type="Proteomes" id="UP000054107"/>
    </source>
</evidence>
<protein>
    <submittedName>
        <fullName evidence="2">Uncharacterized protein</fullName>
    </submittedName>
</protein>
<evidence type="ECO:0000313" key="2">
    <source>
        <dbReference type="EMBL" id="CEP19711.1"/>
    </source>
</evidence>
<dbReference type="Proteomes" id="UP000054107">
    <property type="component" value="Unassembled WGS sequence"/>
</dbReference>
<name>A0A0B7NM45_9FUNG</name>
<reference evidence="2 3" key="1">
    <citation type="submission" date="2014-09" db="EMBL/GenBank/DDBJ databases">
        <authorList>
            <person name="Ellenberger Sabrina"/>
        </authorList>
    </citation>
    <scope>NUCLEOTIDE SEQUENCE [LARGE SCALE GENOMIC DNA]</scope>
    <source>
        <strain evidence="2 3">CBS 412.66</strain>
    </source>
</reference>
<organism evidence="2 3">
    <name type="scientific">Parasitella parasitica</name>
    <dbReference type="NCBI Taxonomy" id="35722"/>
    <lineage>
        <taxon>Eukaryota</taxon>
        <taxon>Fungi</taxon>
        <taxon>Fungi incertae sedis</taxon>
        <taxon>Mucoromycota</taxon>
        <taxon>Mucoromycotina</taxon>
        <taxon>Mucoromycetes</taxon>
        <taxon>Mucorales</taxon>
        <taxon>Mucorineae</taxon>
        <taxon>Mucoraceae</taxon>
        <taxon>Parasitella</taxon>
    </lineage>
</organism>
<gene>
    <name evidence="2" type="primary">PARPA_14027.1 scaffold 47516</name>
</gene>
<proteinExistence type="predicted"/>
<accession>A0A0B7NM45</accession>
<dbReference type="EMBL" id="LN734065">
    <property type="protein sequence ID" value="CEP19711.1"/>
    <property type="molecule type" value="Genomic_DNA"/>
</dbReference>
<dbReference type="AlphaFoldDB" id="A0A0B7NM45"/>
<evidence type="ECO:0000256" key="1">
    <source>
        <dbReference type="SAM" id="MobiDB-lite"/>
    </source>
</evidence>